<dbReference type="EMBL" id="BKCJ011452069">
    <property type="protein sequence ID" value="GFD34903.1"/>
    <property type="molecule type" value="Genomic_DNA"/>
</dbReference>
<organism evidence="2">
    <name type="scientific">Tanacetum cinerariifolium</name>
    <name type="common">Dalmatian daisy</name>
    <name type="synonym">Chrysanthemum cinerariifolium</name>
    <dbReference type="NCBI Taxonomy" id="118510"/>
    <lineage>
        <taxon>Eukaryota</taxon>
        <taxon>Viridiplantae</taxon>
        <taxon>Streptophyta</taxon>
        <taxon>Embryophyta</taxon>
        <taxon>Tracheophyta</taxon>
        <taxon>Spermatophyta</taxon>
        <taxon>Magnoliopsida</taxon>
        <taxon>eudicotyledons</taxon>
        <taxon>Gunneridae</taxon>
        <taxon>Pentapetalae</taxon>
        <taxon>asterids</taxon>
        <taxon>campanulids</taxon>
        <taxon>Asterales</taxon>
        <taxon>Asteraceae</taxon>
        <taxon>Asteroideae</taxon>
        <taxon>Anthemideae</taxon>
        <taxon>Anthemidinae</taxon>
        <taxon>Tanacetum</taxon>
    </lineage>
</organism>
<proteinExistence type="predicted"/>
<comment type="caution">
    <text evidence="2">The sequence shown here is derived from an EMBL/GenBank/DDBJ whole genome shotgun (WGS) entry which is preliminary data.</text>
</comment>
<reference evidence="2" key="1">
    <citation type="journal article" date="2019" name="Sci. Rep.">
        <title>Draft genome of Tanacetum cinerariifolium, the natural source of mosquito coil.</title>
        <authorList>
            <person name="Yamashiro T."/>
            <person name="Shiraishi A."/>
            <person name="Satake H."/>
            <person name="Nakayama K."/>
        </authorList>
    </citation>
    <scope>NUCLEOTIDE SEQUENCE</scope>
</reference>
<gene>
    <name evidence="2" type="ORF">Tci_906872</name>
</gene>
<dbReference type="Gene3D" id="3.30.559.30">
    <property type="entry name" value="Nonribosomal peptide synthetase, condensation domain"/>
    <property type="match status" value="1"/>
</dbReference>
<name>A0A699VKR0_TANCI</name>
<sequence>PSHLRDPQGPLANALAIDGQVREGRLHLDWTFSRVRFSRDSIEQLVVLYRDSAAQPAGARQRHLLDAGSIRRRQRRRFRGFQVRLAARGAATSRPAHGLPRSGKWCAASGGDASRAIPGSADRPQSPVPR</sequence>
<feature type="non-terminal residue" evidence="2">
    <location>
        <position position="1"/>
    </location>
</feature>
<feature type="region of interest" description="Disordered" evidence="1">
    <location>
        <begin position="89"/>
        <end position="130"/>
    </location>
</feature>
<protein>
    <submittedName>
        <fullName evidence="2">Uncharacterized protein</fullName>
    </submittedName>
</protein>
<evidence type="ECO:0000313" key="2">
    <source>
        <dbReference type="EMBL" id="GFD34903.1"/>
    </source>
</evidence>
<dbReference type="AlphaFoldDB" id="A0A699VKR0"/>
<accession>A0A699VKR0</accession>
<evidence type="ECO:0000256" key="1">
    <source>
        <dbReference type="SAM" id="MobiDB-lite"/>
    </source>
</evidence>
<feature type="non-terminal residue" evidence="2">
    <location>
        <position position="130"/>
    </location>
</feature>